<keyword evidence="1" id="KW-0597">Phosphoprotein</keyword>
<evidence type="ECO:0000256" key="1">
    <source>
        <dbReference type="PROSITE-ProRule" id="PRU00169"/>
    </source>
</evidence>
<protein>
    <submittedName>
        <fullName evidence="3">CheY-like chemotaxis protein</fullName>
    </submittedName>
</protein>
<dbReference type="SMART" id="SM00448">
    <property type="entry name" value="REC"/>
    <property type="match status" value="1"/>
</dbReference>
<dbReference type="GO" id="GO:0000160">
    <property type="term" value="P:phosphorelay signal transduction system"/>
    <property type="evidence" value="ECO:0007669"/>
    <property type="project" value="InterPro"/>
</dbReference>
<evidence type="ECO:0000259" key="2">
    <source>
        <dbReference type="PROSITE" id="PS50110"/>
    </source>
</evidence>
<dbReference type="RefSeq" id="WP_183773056.1">
    <property type="nucleotide sequence ID" value="NZ_JACIDK010000003.1"/>
</dbReference>
<dbReference type="InterPro" id="IPR011006">
    <property type="entry name" value="CheY-like_superfamily"/>
</dbReference>
<evidence type="ECO:0000313" key="4">
    <source>
        <dbReference type="Proteomes" id="UP000530564"/>
    </source>
</evidence>
<evidence type="ECO:0000313" key="3">
    <source>
        <dbReference type="EMBL" id="MBB3891705.1"/>
    </source>
</evidence>
<feature type="modified residue" description="4-aspartylphosphate" evidence="1">
    <location>
        <position position="56"/>
    </location>
</feature>
<comment type="caution">
    <text evidence="3">The sequence shown here is derived from an EMBL/GenBank/DDBJ whole genome shotgun (WGS) entry which is preliminary data.</text>
</comment>
<accession>A0A839ZYQ0</accession>
<dbReference type="InterPro" id="IPR001789">
    <property type="entry name" value="Sig_transdc_resp-reg_receiver"/>
</dbReference>
<dbReference type="Gene3D" id="3.40.50.2300">
    <property type="match status" value="1"/>
</dbReference>
<keyword evidence="4" id="KW-1185">Reference proteome</keyword>
<dbReference type="AlphaFoldDB" id="A0A839ZYQ0"/>
<dbReference type="SUPFAM" id="SSF52172">
    <property type="entry name" value="CheY-like"/>
    <property type="match status" value="1"/>
</dbReference>
<sequence>MTPRVVLVENEPLVSMMMQDLLTDLGCEIVAAFGALEPALAWLSRQGTPPDGAVLDVNLGGETVFPLAEALRARGVPFVFATGYGVLPSDGYPDTPLLSKPVNQDQLLPVVRAFAALA</sequence>
<proteinExistence type="predicted"/>
<feature type="domain" description="Response regulatory" evidence="2">
    <location>
        <begin position="4"/>
        <end position="115"/>
    </location>
</feature>
<gene>
    <name evidence="3" type="ORF">GGQ61_002433</name>
</gene>
<name>A0A839ZYQ0_9CAUL</name>
<organism evidence="3 4">
    <name type="scientific">Phenylobacterium haematophilum</name>
    <dbReference type="NCBI Taxonomy" id="98513"/>
    <lineage>
        <taxon>Bacteria</taxon>
        <taxon>Pseudomonadati</taxon>
        <taxon>Pseudomonadota</taxon>
        <taxon>Alphaproteobacteria</taxon>
        <taxon>Caulobacterales</taxon>
        <taxon>Caulobacteraceae</taxon>
        <taxon>Phenylobacterium</taxon>
    </lineage>
</organism>
<dbReference type="PROSITE" id="PS50110">
    <property type="entry name" value="RESPONSE_REGULATORY"/>
    <property type="match status" value="1"/>
</dbReference>
<dbReference type="EMBL" id="JACIDK010000003">
    <property type="protein sequence ID" value="MBB3891705.1"/>
    <property type="molecule type" value="Genomic_DNA"/>
</dbReference>
<dbReference type="Proteomes" id="UP000530564">
    <property type="component" value="Unassembled WGS sequence"/>
</dbReference>
<reference evidence="3 4" key="1">
    <citation type="submission" date="2020-08" db="EMBL/GenBank/DDBJ databases">
        <title>Genomic Encyclopedia of Type Strains, Phase IV (KMG-IV): sequencing the most valuable type-strain genomes for metagenomic binning, comparative biology and taxonomic classification.</title>
        <authorList>
            <person name="Goeker M."/>
        </authorList>
    </citation>
    <scope>NUCLEOTIDE SEQUENCE [LARGE SCALE GENOMIC DNA]</scope>
    <source>
        <strain evidence="3 4">DSM 21793</strain>
    </source>
</reference>